<reference evidence="1" key="1">
    <citation type="submission" date="2021-06" db="EMBL/GenBank/DDBJ databases">
        <authorList>
            <person name="Hodson N. C."/>
            <person name="Mongue J. A."/>
            <person name="Jaron S. K."/>
        </authorList>
    </citation>
    <scope>NUCLEOTIDE SEQUENCE</scope>
</reference>
<evidence type="ECO:0000313" key="1">
    <source>
        <dbReference type="EMBL" id="CAG7830748.1"/>
    </source>
</evidence>
<dbReference type="Proteomes" id="UP000708208">
    <property type="component" value="Unassembled WGS sequence"/>
</dbReference>
<organism evidence="1 2">
    <name type="scientific">Allacma fusca</name>
    <dbReference type="NCBI Taxonomy" id="39272"/>
    <lineage>
        <taxon>Eukaryota</taxon>
        <taxon>Metazoa</taxon>
        <taxon>Ecdysozoa</taxon>
        <taxon>Arthropoda</taxon>
        <taxon>Hexapoda</taxon>
        <taxon>Collembola</taxon>
        <taxon>Symphypleona</taxon>
        <taxon>Sminthuridae</taxon>
        <taxon>Allacma</taxon>
    </lineage>
</organism>
<dbReference type="AlphaFoldDB" id="A0A8J2L8T7"/>
<comment type="caution">
    <text evidence="1">The sequence shown here is derived from an EMBL/GenBank/DDBJ whole genome shotgun (WGS) entry which is preliminary data.</text>
</comment>
<protein>
    <submittedName>
        <fullName evidence="1">Uncharacterized protein</fullName>
    </submittedName>
</protein>
<name>A0A8J2L8T7_9HEXA</name>
<sequence>MSPGRTPAGSEIRIQCNDLGTTPGVSLQAKFQFSQHGNLYFWLNNTITCINQYFVHTISKFKIPEIPHETNSNQFEKISTENRSELLCTLEEHC</sequence>
<keyword evidence="2" id="KW-1185">Reference proteome</keyword>
<evidence type="ECO:0000313" key="2">
    <source>
        <dbReference type="Proteomes" id="UP000708208"/>
    </source>
</evidence>
<dbReference type="EMBL" id="CAJVCH010557434">
    <property type="protein sequence ID" value="CAG7830748.1"/>
    <property type="molecule type" value="Genomic_DNA"/>
</dbReference>
<gene>
    <name evidence="1" type="ORF">AFUS01_LOCUS40533</name>
</gene>
<accession>A0A8J2L8T7</accession>
<proteinExistence type="predicted"/>